<accession>A0A385T214</accession>
<organism evidence="1 2">
    <name type="scientific">Chryseolinea soli</name>
    <dbReference type="NCBI Taxonomy" id="2321403"/>
    <lineage>
        <taxon>Bacteria</taxon>
        <taxon>Pseudomonadati</taxon>
        <taxon>Bacteroidota</taxon>
        <taxon>Cytophagia</taxon>
        <taxon>Cytophagales</taxon>
        <taxon>Fulvivirgaceae</taxon>
        <taxon>Chryseolinea</taxon>
    </lineage>
</organism>
<evidence type="ECO:0000313" key="2">
    <source>
        <dbReference type="Proteomes" id="UP000266183"/>
    </source>
</evidence>
<gene>
    <name evidence="1" type="ORF">D4L85_33365</name>
</gene>
<reference evidence="2" key="1">
    <citation type="submission" date="2018-09" db="EMBL/GenBank/DDBJ databases">
        <title>Chryseolinea sp. KIS68-18 isolated from soil.</title>
        <authorList>
            <person name="Weon H.-Y."/>
            <person name="Kwon S.-W."/>
            <person name="Lee S.A."/>
        </authorList>
    </citation>
    <scope>NUCLEOTIDE SEQUENCE [LARGE SCALE GENOMIC DNA]</scope>
    <source>
        <strain evidence="2">KIS68-18</strain>
    </source>
</reference>
<name>A0A385T214_9BACT</name>
<keyword evidence="2" id="KW-1185">Reference proteome</keyword>
<dbReference type="EMBL" id="CP032382">
    <property type="protein sequence ID" value="AYB35178.1"/>
    <property type="molecule type" value="Genomic_DNA"/>
</dbReference>
<protein>
    <submittedName>
        <fullName evidence="1">Uncharacterized protein</fullName>
    </submittedName>
</protein>
<dbReference type="Proteomes" id="UP000266183">
    <property type="component" value="Chromosome"/>
</dbReference>
<dbReference type="AlphaFoldDB" id="A0A385T214"/>
<proteinExistence type="predicted"/>
<sequence>MGRSQVNYFDGQFSGTFDNTAFKANGRRYGSPALLELFEIREAKADSVSVVFDRQGKLELAYQDSDGKVKTEIFEGVFVRSGYYEVFLRNERKEIPPAFPFIYSRCNINRLRLALSAQGDLIVDNEWNESGNILFLGVGDKGRRQSYFSRRQ</sequence>
<evidence type="ECO:0000313" key="1">
    <source>
        <dbReference type="EMBL" id="AYB35178.1"/>
    </source>
</evidence>
<dbReference type="KEGG" id="chk:D4L85_33365"/>